<dbReference type="GO" id="GO:0010073">
    <property type="term" value="P:meristem maintenance"/>
    <property type="evidence" value="ECO:0007669"/>
    <property type="project" value="InterPro"/>
</dbReference>
<keyword evidence="3" id="KW-1185">Reference proteome</keyword>
<reference evidence="2 3" key="1">
    <citation type="journal article" date="2021" name="bioRxiv">
        <title>The Gossypium anomalum genome as a resource for cotton improvement and evolutionary analysis of hybrid incompatibility.</title>
        <authorList>
            <person name="Grover C.E."/>
            <person name="Yuan D."/>
            <person name="Arick M.A."/>
            <person name="Miller E.R."/>
            <person name="Hu G."/>
            <person name="Peterson D.G."/>
            <person name="Wendel J.F."/>
            <person name="Udall J.A."/>
        </authorList>
    </citation>
    <scope>NUCLEOTIDE SEQUENCE [LARGE SCALE GENOMIC DNA]</scope>
    <source>
        <strain evidence="2">JFW-Udall</strain>
        <tissue evidence="2">Leaf</tissue>
    </source>
</reference>
<gene>
    <name evidence="2" type="ORF">CXB51_026254</name>
</gene>
<dbReference type="InterPro" id="IPR044824">
    <property type="entry name" value="MAIN-like"/>
</dbReference>
<evidence type="ECO:0000259" key="1">
    <source>
        <dbReference type="Pfam" id="PF10536"/>
    </source>
</evidence>
<protein>
    <recommendedName>
        <fullName evidence="1">Aminotransferase-like plant mobile domain-containing protein</fullName>
    </recommendedName>
</protein>
<dbReference type="Proteomes" id="UP000701853">
    <property type="component" value="Chromosome 10"/>
</dbReference>
<dbReference type="Pfam" id="PF10536">
    <property type="entry name" value="PMD"/>
    <property type="match status" value="1"/>
</dbReference>
<evidence type="ECO:0000313" key="3">
    <source>
        <dbReference type="Proteomes" id="UP000701853"/>
    </source>
</evidence>
<accession>A0A8J5Z4Z2</accession>
<name>A0A8J5Z4Z2_9ROSI</name>
<dbReference type="InterPro" id="IPR019557">
    <property type="entry name" value="AminoTfrase-like_pln_mobile"/>
</dbReference>
<comment type="caution">
    <text evidence="2">The sequence shown here is derived from an EMBL/GenBank/DDBJ whole genome shotgun (WGS) entry which is preliminary data.</text>
</comment>
<evidence type="ECO:0000313" key="2">
    <source>
        <dbReference type="EMBL" id="KAG8481414.1"/>
    </source>
</evidence>
<proteinExistence type="predicted"/>
<sequence length="303" mass="34090">MSGPPSPLIEIYLREVGFWHAATIGRGCKLDPKLISDIQLQLRLPVDGAALTGSVQSADWGAICYNLLGEILDNIYGGQIEMGWLRDRFLESGNDSTKVKRIRYAQAYILEMIKGYLISDLSRNLVHLRWLQKLVDFRAAGELSWGCAVLATLYWEMCGVMPPNKAKIRGGTIQRVMLEYLPLLKINGFYYANGQKNKVLRQVRFRQSIPEEPEVLNDQHKIDLRLTNTDWTDPWQTIFAVGRAETSINPCGKGTMVPFKSKKKGRWHGPINNTHTITGHINSAAQTITEPNASIDDTHITAL</sequence>
<dbReference type="EMBL" id="JAHUZN010000010">
    <property type="protein sequence ID" value="KAG8481414.1"/>
    <property type="molecule type" value="Genomic_DNA"/>
</dbReference>
<feature type="domain" description="Aminotransferase-like plant mobile" evidence="1">
    <location>
        <begin position="36"/>
        <end position="169"/>
    </location>
</feature>
<dbReference type="OrthoDB" id="960611at2759"/>
<organism evidence="2 3">
    <name type="scientific">Gossypium anomalum</name>
    <dbReference type="NCBI Taxonomy" id="47600"/>
    <lineage>
        <taxon>Eukaryota</taxon>
        <taxon>Viridiplantae</taxon>
        <taxon>Streptophyta</taxon>
        <taxon>Embryophyta</taxon>
        <taxon>Tracheophyta</taxon>
        <taxon>Spermatophyta</taxon>
        <taxon>Magnoliopsida</taxon>
        <taxon>eudicotyledons</taxon>
        <taxon>Gunneridae</taxon>
        <taxon>Pentapetalae</taxon>
        <taxon>rosids</taxon>
        <taxon>malvids</taxon>
        <taxon>Malvales</taxon>
        <taxon>Malvaceae</taxon>
        <taxon>Malvoideae</taxon>
        <taxon>Gossypium</taxon>
    </lineage>
</organism>
<dbReference type="PANTHER" id="PTHR46033">
    <property type="entry name" value="PROTEIN MAIN-LIKE 2"/>
    <property type="match status" value="1"/>
</dbReference>
<dbReference type="PANTHER" id="PTHR46033:SF8">
    <property type="entry name" value="PROTEIN MAINTENANCE OF MERISTEMS-LIKE"/>
    <property type="match status" value="1"/>
</dbReference>
<dbReference type="AlphaFoldDB" id="A0A8J5Z4Z2"/>